<evidence type="ECO:0000259" key="5">
    <source>
        <dbReference type="Pfam" id="PF20843"/>
    </source>
</evidence>
<protein>
    <submittedName>
        <fullName evidence="6">Uncharacterized protein</fullName>
    </submittedName>
</protein>
<dbReference type="InterPro" id="IPR015915">
    <property type="entry name" value="Kelch-typ_b-propeller"/>
</dbReference>
<feature type="transmembrane region" description="Helical" evidence="1">
    <location>
        <begin position="1163"/>
        <end position="1190"/>
    </location>
</feature>
<evidence type="ECO:0000256" key="1">
    <source>
        <dbReference type="SAM" id="Phobius"/>
    </source>
</evidence>
<feature type="domain" description="Rax2-like second" evidence="4">
    <location>
        <begin position="225"/>
        <end position="374"/>
    </location>
</feature>
<dbReference type="InterPro" id="IPR048265">
    <property type="entry name" value="Rax2-like_third"/>
</dbReference>
<keyword evidence="1" id="KW-0812">Transmembrane</keyword>
<dbReference type="PANTHER" id="PTHR31778:SF2">
    <property type="entry name" value="BUD SITE SELECTION PROTEIN RAX2"/>
    <property type="match status" value="1"/>
</dbReference>
<name>A0A9W8NDC5_9PEZI</name>
<dbReference type="Gene3D" id="2.120.10.80">
    <property type="entry name" value="Kelch-type beta propeller"/>
    <property type="match status" value="1"/>
</dbReference>
<organism evidence="6 7">
    <name type="scientific">Xylaria arbuscula</name>
    <dbReference type="NCBI Taxonomy" id="114810"/>
    <lineage>
        <taxon>Eukaryota</taxon>
        <taxon>Fungi</taxon>
        <taxon>Dikarya</taxon>
        <taxon>Ascomycota</taxon>
        <taxon>Pezizomycotina</taxon>
        <taxon>Sordariomycetes</taxon>
        <taxon>Xylariomycetidae</taxon>
        <taxon>Xylariales</taxon>
        <taxon>Xylariaceae</taxon>
        <taxon>Xylaria</taxon>
    </lineage>
</organism>
<dbReference type="InterPro" id="IPR048266">
    <property type="entry name" value="Rax2-like_second"/>
</dbReference>
<dbReference type="SUPFAM" id="SSF101898">
    <property type="entry name" value="NHL repeat"/>
    <property type="match status" value="1"/>
</dbReference>
<evidence type="ECO:0000313" key="6">
    <source>
        <dbReference type="EMBL" id="KAJ3570051.1"/>
    </source>
</evidence>
<accession>A0A9W8NDC5</accession>
<dbReference type="PANTHER" id="PTHR31778">
    <property type="entry name" value="BUD SITE SELECTION PROTEIN RAX2"/>
    <property type="match status" value="1"/>
</dbReference>
<feature type="chain" id="PRO_5040768302" evidence="2">
    <location>
        <begin position="35"/>
        <end position="1293"/>
    </location>
</feature>
<evidence type="ECO:0000256" key="2">
    <source>
        <dbReference type="SAM" id="SignalP"/>
    </source>
</evidence>
<feature type="domain" description="Rax2-like third" evidence="5">
    <location>
        <begin position="385"/>
        <end position="547"/>
    </location>
</feature>
<keyword evidence="1" id="KW-0472">Membrane</keyword>
<evidence type="ECO:0000259" key="3">
    <source>
        <dbReference type="Pfam" id="PF12768"/>
    </source>
</evidence>
<dbReference type="VEuPathDB" id="FungiDB:F4678DRAFT_458387"/>
<comment type="caution">
    <text evidence="6">The sequence shown here is derived from an EMBL/GenBank/DDBJ whole genome shotgun (WGS) entry which is preliminary data.</text>
</comment>
<keyword evidence="2" id="KW-0732">Signal</keyword>
<dbReference type="Pfam" id="PF20842">
    <property type="entry name" value="Rax2_2"/>
    <property type="match status" value="1"/>
</dbReference>
<keyword evidence="1" id="KW-1133">Transmembrane helix</keyword>
<feature type="signal peptide" evidence="2">
    <location>
        <begin position="1"/>
        <end position="34"/>
    </location>
</feature>
<gene>
    <name evidence="6" type="ORF">NPX13_g5861</name>
</gene>
<dbReference type="Pfam" id="PF20843">
    <property type="entry name" value="Rax2_3"/>
    <property type="match status" value="1"/>
</dbReference>
<dbReference type="EMBL" id="JANPWZ010000973">
    <property type="protein sequence ID" value="KAJ3570051.1"/>
    <property type="molecule type" value="Genomic_DNA"/>
</dbReference>
<reference evidence="6" key="1">
    <citation type="submission" date="2022-07" db="EMBL/GenBank/DDBJ databases">
        <title>Genome Sequence of Xylaria arbuscula.</title>
        <authorList>
            <person name="Buettner E."/>
        </authorList>
    </citation>
    <scope>NUCLEOTIDE SEQUENCE</scope>
    <source>
        <strain evidence="6">VT107</strain>
    </source>
</reference>
<proteinExistence type="predicted"/>
<dbReference type="Pfam" id="PF12768">
    <property type="entry name" value="Rax2"/>
    <property type="match status" value="1"/>
</dbReference>
<dbReference type="InterPro" id="IPR024982">
    <property type="entry name" value="Rax2-like_C"/>
</dbReference>
<evidence type="ECO:0000313" key="7">
    <source>
        <dbReference type="Proteomes" id="UP001148614"/>
    </source>
</evidence>
<sequence>MRAYSPCRLATCSHARSTSRWLLSTAWLAGLSQALTFKPVPNPNFDISDLGQVGFAGGFDGISFYEYEGQTEKAFSSNGSEQLMTRLPNGVFIDLLTADASVKDMCVLQDSVILGGNFTSVGGKESIGVAVFNPTTAEITPLPGLSGQVSSLLCDEDAGMVYIGGSFRSEDSFNAITWLPSSNWSSLPFAGFNGPVTTIAIASSGHIIFGGSFTGLGNTSAPSTPDAQTINLNSARLTTYQGSTTTGFSDPKNVICNTQGADGEGNTWLLEDNVPGNWAASFDFAFEPTKLRLRNTHQDGRGTRTWMFTAQPNNGIMNFTYIDPETGKNMSCTNYCPLSNDSSVEYQDFRFVNTIGMNAFRIDITSWYGQGGGLDSIELYQDDIFTFAIDTFNEPSCANSSTPSESTRTGPWTVTPAGGSNSKYLSAELSPPITSDAATVVFHPDIRESGDYVIKLYTPGCLQDDTCERRGQVNVFGTLNTTSGEQHLNDGRSIYQSNEFDKYDQIYFGHVDVASDSFRPSITLSPVAGQSLASDDLLMVAQKIGVERMNSTGGLNGLFEYDPTKATVDTSDFDSSAFNKLGSTFDSQSAVLSIVAIGSRTYIGGNFTSSTVNNVVALDSDGQTRALDGGLNGQINTMYNNDGQLFVGGSFDDSQEGGVTGLSNVAVYDEEQNKWTPLGAGVDGPVTDIVLVALNLTGNGTEEAIALTGDFLRVLPFGSNEGVNVTGFAVWVKSQSNWLQNLDMPVPLIDGHLATSLLSGPDDVELYAGSISSQSLRAYDAASTNGMLGTFPIKITAPTLSGNSTSKLSRRELPVNNTDSVSGVVTGLFDTNNGRNVTVLAGHFTTESTNGSTLYNLALINRKDSDSVTGLGTELPQESIFLALAIQGDTLFAGGRVNGTVQGSPVSGLISYDVAGGSLGTQPPILAGSDVVVSSVAVRPDSSDLYVGGSFDTAGSLPCPGVCMLDTGKNQWTRPGFELSGTVNTMLWSDSSTLFVGGEMKMNDADVFLASYDVSDNSWSLFDGASNLPGPVNALTAADEKRDQIWAAGSRPDGTMYLMKYNEGWTSASITLESDTVITSLQMFSLTEEHEKSDLIDQNQALLLTGSIAIPGFGTASGAIYNGTTLQPYVLTSSMNTTMGSGSLSKVFVEKENFFKSSSKHGLALGFIVLIGLAISLGLMLLIVAAGLALDRYRKKRDGYMPAPTSMIDRGSGMQRVPPHELLDSLGRGRPGVPQVTMTTINARRYPRNRFRRVDEKEKKNQVQQQKIPTNLVDLKALLIYRGGKTRQQQPII</sequence>
<keyword evidence="7" id="KW-1185">Reference proteome</keyword>
<dbReference type="GO" id="GO:1902929">
    <property type="term" value="C:plasma membrane of growing cell tip"/>
    <property type="evidence" value="ECO:0007669"/>
    <property type="project" value="TreeGrafter"/>
</dbReference>
<feature type="domain" description="Rax2-like C-terminal" evidence="3">
    <location>
        <begin position="909"/>
        <end position="1158"/>
    </location>
</feature>
<dbReference type="Proteomes" id="UP001148614">
    <property type="component" value="Unassembled WGS sequence"/>
</dbReference>
<evidence type="ECO:0000259" key="4">
    <source>
        <dbReference type="Pfam" id="PF20842"/>
    </source>
</evidence>